<comment type="caution">
    <text evidence="5">The sequence shown here is derived from an EMBL/GenBank/DDBJ whole genome shotgun (WGS) entry which is preliminary data.</text>
</comment>
<keyword evidence="2" id="KW-0964">Secreted</keyword>
<feature type="domain" description="C1q" evidence="4">
    <location>
        <begin position="48"/>
        <end position="182"/>
    </location>
</feature>
<reference evidence="5" key="2">
    <citation type="submission" date="2020-11" db="EMBL/GenBank/DDBJ databases">
        <authorList>
            <person name="McCartney M.A."/>
            <person name="Auch B."/>
            <person name="Kono T."/>
            <person name="Mallez S."/>
            <person name="Becker A."/>
            <person name="Gohl D.M."/>
            <person name="Silverstein K.A.T."/>
            <person name="Koren S."/>
            <person name="Bechman K.B."/>
            <person name="Herman A."/>
            <person name="Abrahante J.E."/>
            <person name="Garbe J."/>
        </authorList>
    </citation>
    <scope>NUCLEOTIDE SEQUENCE</scope>
    <source>
        <strain evidence="5">Duluth1</strain>
        <tissue evidence="5">Whole animal</tissue>
    </source>
</reference>
<dbReference type="PANTHER" id="PTHR22923">
    <property type="entry name" value="CEREBELLIN-RELATED"/>
    <property type="match status" value="1"/>
</dbReference>
<evidence type="ECO:0000313" key="6">
    <source>
        <dbReference type="Proteomes" id="UP000828390"/>
    </source>
</evidence>
<dbReference type="GO" id="GO:0005576">
    <property type="term" value="C:extracellular region"/>
    <property type="evidence" value="ECO:0007669"/>
    <property type="project" value="UniProtKB-SubCell"/>
</dbReference>
<accession>A0A9D4C0X8</accession>
<comment type="subcellular location">
    <subcellularLocation>
        <location evidence="1">Secreted</location>
    </subcellularLocation>
</comment>
<evidence type="ECO:0000259" key="4">
    <source>
        <dbReference type="PROSITE" id="PS50871"/>
    </source>
</evidence>
<dbReference type="PRINTS" id="PR00007">
    <property type="entry name" value="COMPLEMNTC1Q"/>
</dbReference>
<evidence type="ECO:0000256" key="3">
    <source>
        <dbReference type="ARBA" id="ARBA00022729"/>
    </source>
</evidence>
<sequence length="182" mass="20111">MVHDVIIETLEKDNNLPVNKSIQDESNHSLFEKEIRSTAVQPVKNRFVPGEVVAFSAMKVANQQHIGLNQNIIFEQVLTNEGDGYHPLHGVFIAPQSGLYVLSSAVLTFWGQEIHTAIIHNGNIIARIYGHGDNGRHDQGSQTVVLKLNVGDEVAVQNIDYADTNIFGEVYSSFSGYLLSPQ</sequence>
<dbReference type="InterPro" id="IPR001073">
    <property type="entry name" value="C1q_dom"/>
</dbReference>
<dbReference type="PROSITE" id="PS50871">
    <property type="entry name" value="C1Q"/>
    <property type="match status" value="1"/>
</dbReference>
<dbReference type="SUPFAM" id="SSF49842">
    <property type="entry name" value="TNF-like"/>
    <property type="match status" value="1"/>
</dbReference>
<keyword evidence="6" id="KW-1185">Reference proteome</keyword>
<name>A0A9D4C0X8_DREPO</name>
<protein>
    <recommendedName>
        <fullName evidence="4">C1q domain-containing protein</fullName>
    </recommendedName>
</protein>
<gene>
    <name evidence="5" type="ORF">DPMN_057989</name>
</gene>
<evidence type="ECO:0000313" key="5">
    <source>
        <dbReference type="EMBL" id="KAH3715283.1"/>
    </source>
</evidence>
<dbReference type="InterPro" id="IPR008983">
    <property type="entry name" value="Tumour_necrosis_fac-like_dom"/>
</dbReference>
<dbReference type="EMBL" id="JAIWYP010000013">
    <property type="protein sequence ID" value="KAH3715283.1"/>
    <property type="molecule type" value="Genomic_DNA"/>
</dbReference>
<organism evidence="5 6">
    <name type="scientific">Dreissena polymorpha</name>
    <name type="common">Zebra mussel</name>
    <name type="synonym">Mytilus polymorpha</name>
    <dbReference type="NCBI Taxonomy" id="45954"/>
    <lineage>
        <taxon>Eukaryota</taxon>
        <taxon>Metazoa</taxon>
        <taxon>Spiralia</taxon>
        <taxon>Lophotrochozoa</taxon>
        <taxon>Mollusca</taxon>
        <taxon>Bivalvia</taxon>
        <taxon>Autobranchia</taxon>
        <taxon>Heteroconchia</taxon>
        <taxon>Euheterodonta</taxon>
        <taxon>Imparidentia</taxon>
        <taxon>Neoheterodontei</taxon>
        <taxon>Myida</taxon>
        <taxon>Dreissenoidea</taxon>
        <taxon>Dreissenidae</taxon>
        <taxon>Dreissena</taxon>
    </lineage>
</organism>
<dbReference type="Pfam" id="PF00386">
    <property type="entry name" value="C1q"/>
    <property type="match status" value="1"/>
</dbReference>
<evidence type="ECO:0000256" key="2">
    <source>
        <dbReference type="ARBA" id="ARBA00022525"/>
    </source>
</evidence>
<dbReference type="SMART" id="SM00110">
    <property type="entry name" value="C1Q"/>
    <property type="match status" value="1"/>
</dbReference>
<dbReference type="InterPro" id="IPR050822">
    <property type="entry name" value="Cerebellin_Synaptic_Org"/>
</dbReference>
<proteinExistence type="predicted"/>
<keyword evidence="3" id="KW-0732">Signal</keyword>
<dbReference type="OrthoDB" id="6150994at2759"/>
<reference evidence="5" key="1">
    <citation type="journal article" date="2019" name="bioRxiv">
        <title>The Genome of the Zebra Mussel, Dreissena polymorpha: A Resource for Invasive Species Research.</title>
        <authorList>
            <person name="McCartney M.A."/>
            <person name="Auch B."/>
            <person name="Kono T."/>
            <person name="Mallez S."/>
            <person name="Zhang Y."/>
            <person name="Obille A."/>
            <person name="Becker A."/>
            <person name="Abrahante J.E."/>
            <person name="Garbe J."/>
            <person name="Badalamenti J.P."/>
            <person name="Herman A."/>
            <person name="Mangelson H."/>
            <person name="Liachko I."/>
            <person name="Sullivan S."/>
            <person name="Sone E.D."/>
            <person name="Koren S."/>
            <person name="Silverstein K.A.T."/>
            <person name="Beckman K.B."/>
            <person name="Gohl D.M."/>
        </authorList>
    </citation>
    <scope>NUCLEOTIDE SEQUENCE</scope>
    <source>
        <strain evidence="5">Duluth1</strain>
        <tissue evidence="5">Whole animal</tissue>
    </source>
</reference>
<dbReference type="Gene3D" id="2.60.120.40">
    <property type="match status" value="1"/>
</dbReference>
<evidence type="ECO:0000256" key="1">
    <source>
        <dbReference type="ARBA" id="ARBA00004613"/>
    </source>
</evidence>
<dbReference type="Proteomes" id="UP000828390">
    <property type="component" value="Unassembled WGS sequence"/>
</dbReference>
<dbReference type="AlphaFoldDB" id="A0A9D4C0X8"/>
<dbReference type="PANTHER" id="PTHR22923:SF64">
    <property type="entry name" value="C1Q-RELATED FACTOR"/>
    <property type="match status" value="1"/>
</dbReference>